<accession>A0AAV4RTG2</accession>
<reference evidence="1 2" key="1">
    <citation type="submission" date="2021-06" db="EMBL/GenBank/DDBJ databases">
        <title>Caerostris darwini draft genome.</title>
        <authorList>
            <person name="Kono N."/>
            <person name="Arakawa K."/>
        </authorList>
    </citation>
    <scope>NUCLEOTIDE SEQUENCE [LARGE SCALE GENOMIC DNA]</scope>
</reference>
<dbReference type="AlphaFoldDB" id="A0AAV4RTG2"/>
<gene>
    <name evidence="1" type="ORF">CDAR_401591</name>
</gene>
<keyword evidence="2" id="KW-1185">Reference proteome</keyword>
<organism evidence="1 2">
    <name type="scientific">Caerostris darwini</name>
    <dbReference type="NCBI Taxonomy" id="1538125"/>
    <lineage>
        <taxon>Eukaryota</taxon>
        <taxon>Metazoa</taxon>
        <taxon>Ecdysozoa</taxon>
        <taxon>Arthropoda</taxon>
        <taxon>Chelicerata</taxon>
        <taxon>Arachnida</taxon>
        <taxon>Araneae</taxon>
        <taxon>Araneomorphae</taxon>
        <taxon>Entelegynae</taxon>
        <taxon>Araneoidea</taxon>
        <taxon>Araneidae</taxon>
        <taxon>Caerostris</taxon>
    </lineage>
</organism>
<evidence type="ECO:0000313" key="2">
    <source>
        <dbReference type="Proteomes" id="UP001054837"/>
    </source>
</evidence>
<dbReference type="Proteomes" id="UP001054837">
    <property type="component" value="Unassembled WGS sequence"/>
</dbReference>
<proteinExistence type="predicted"/>
<protein>
    <submittedName>
        <fullName evidence="1">Uncharacterized protein</fullName>
    </submittedName>
</protein>
<evidence type="ECO:0000313" key="1">
    <source>
        <dbReference type="EMBL" id="GIY24715.1"/>
    </source>
</evidence>
<name>A0AAV4RTG2_9ARAC</name>
<comment type="caution">
    <text evidence="1">The sequence shown here is derived from an EMBL/GenBank/DDBJ whole genome shotgun (WGS) entry which is preliminary data.</text>
</comment>
<dbReference type="EMBL" id="BPLQ01006728">
    <property type="protein sequence ID" value="GIY24715.1"/>
    <property type="molecule type" value="Genomic_DNA"/>
</dbReference>
<sequence length="119" mass="13604">MAFNHGLKPHNSLKHPKPQCLGEVKKKKMKTSQELFIEISLIPNVSWLRGFGAKPILKRGIYDLVQLFMDQPRGRVGVYRLLSTSRGPGTKLYLLADRNVPVEQERHSKITFPIHRGDC</sequence>